<dbReference type="Gene3D" id="3.30.70.2050">
    <property type="match status" value="1"/>
</dbReference>
<dbReference type="Pfam" id="PF05573">
    <property type="entry name" value="NosL"/>
    <property type="match status" value="1"/>
</dbReference>
<dbReference type="SUPFAM" id="SSF160387">
    <property type="entry name" value="NosL/MerB-like"/>
    <property type="match status" value="1"/>
</dbReference>
<feature type="region of interest" description="Disordered" evidence="1">
    <location>
        <begin position="166"/>
        <end position="202"/>
    </location>
</feature>
<gene>
    <name evidence="2" type="ORF">ACFQMJ_18125</name>
</gene>
<dbReference type="EMBL" id="JBHTAI010000010">
    <property type="protein sequence ID" value="MFC7150452.1"/>
    <property type="molecule type" value="Genomic_DNA"/>
</dbReference>
<dbReference type="Proteomes" id="UP001596378">
    <property type="component" value="Unassembled WGS sequence"/>
</dbReference>
<dbReference type="RefSeq" id="WP_378045566.1">
    <property type="nucleotide sequence ID" value="NZ_JBHMDN010000008.1"/>
</dbReference>
<reference evidence="3" key="1">
    <citation type="journal article" date="2019" name="Int. J. Syst. Evol. Microbiol.">
        <title>The Global Catalogue of Microorganisms (GCM) 10K type strain sequencing project: providing services to taxonomists for standard genome sequencing and annotation.</title>
        <authorList>
            <consortium name="The Broad Institute Genomics Platform"/>
            <consortium name="The Broad Institute Genome Sequencing Center for Infectious Disease"/>
            <person name="Wu L."/>
            <person name="Ma J."/>
        </authorList>
    </citation>
    <scope>NUCLEOTIDE SEQUENCE [LARGE SCALE GENOMIC DNA]</scope>
    <source>
        <strain evidence="3">KCTC 12907</strain>
    </source>
</reference>
<evidence type="ECO:0000256" key="1">
    <source>
        <dbReference type="SAM" id="MobiDB-lite"/>
    </source>
</evidence>
<proteinExistence type="predicted"/>
<organism evidence="2 3">
    <name type="scientific">Cohnella cellulosilytica</name>
    <dbReference type="NCBI Taxonomy" id="986710"/>
    <lineage>
        <taxon>Bacteria</taxon>
        <taxon>Bacillati</taxon>
        <taxon>Bacillota</taxon>
        <taxon>Bacilli</taxon>
        <taxon>Bacillales</taxon>
        <taxon>Paenibacillaceae</taxon>
        <taxon>Cohnella</taxon>
    </lineage>
</organism>
<dbReference type="PROSITE" id="PS51257">
    <property type="entry name" value="PROKAR_LIPOPROTEIN"/>
    <property type="match status" value="1"/>
</dbReference>
<dbReference type="InterPro" id="IPR008719">
    <property type="entry name" value="N2O_reductase_NosL"/>
</dbReference>
<sequence>MKKWMIVGVVALVLAVVAGCGEKKYEAVPINEEVDVCAICKMQIKDDAYATQLTTKDGKNYKFDDIGCMNEWKTQNGTDNIGMDFVRDYNDKEWIEFSAATYVYDASIRTPMAYGIVSFKDKKSAEAFIAEQGVGQLMSADDLAKHTWTQNTDGMNMGGMEHNHSAEGGMEHGQNAGDGMGHSPDAEGGMENGHGAQGHTET</sequence>
<evidence type="ECO:0000313" key="3">
    <source>
        <dbReference type="Proteomes" id="UP001596378"/>
    </source>
</evidence>
<accession>A0ABW2FDS2</accession>
<evidence type="ECO:0000313" key="2">
    <source>
        <dbReference type="EMBL" id="MFC7150452.1"/>
    </source>
</evidence>
<dbReference type="PANTHER" id="PTHR41247">
    <property type="entry name" value="HTH-TYPE TRANSCRIPTIONAL REPRESSOR YCNK"/>
    <property type="match status" value="1"/>
</dbReference>
<protein>
    <submittedName>
        <fullName evidence="2">Nitrous oxide reductase accessory protein NosL</fullName>
    </submittedName>
</protein>
<keyword evidence="3" id="KW-1185">Reference proteome</keyword>
<name>A0ABW2FDS2_9BACL</name>
<dbReference type="PANTHER" id="PTHR41247:SF1">
    <property type="entry name" value="HTH-TYPE TRANSCRIPTIONAL REPRESSOR YCNK"/>
    <property type="match status" value="1"/>
</dbReference>
<comment type="caution">
    <text evidence="2">The sequence shown here is derived from an EMBL/GenBank/DDBJ whole genome shotgun (WGS) entry which is preliminary data.</text>
</comment>